<evidence type="ECO:0000259" key="1">
    <source>
        <dbReference type="SMART" id="SM01126"/>
    </source>
</evidence>
<evidence type="ECO:0000313" key="4">
    <source>
        <dbReference type="WBParaSite" id="SSLN_0000844801-mRNA-1"/>
    </source>
</evidence>
<gene>
    <name evidence="2" type="ORF">SSLN_LOCUS8130</name>
</gene>
<dbReference type="OrthoDB" id="10062329at2759"/>
<feature type="domain" description="ISXO2-like transposase" evidence="1">
    <location>
        <begin position="6"/>
        <end position="149"/>
    </location>
</feature>
<evidence type="ECO:0000313" key="3">
    <source>
        <dbReference type="Proteomes" id="UP000275846"/>
    </source>
</evidence>
<reference evidence="2 3" key="2">
    <citation type="submission" date="2018-11" db="EMBL/GenBank/DDBJ databases">
        <authorList>
            <consortium name="Pathogen Informatics"/>
        </authorList>
    </citation>
    <scope>NUCLEOTIDE SEQUENCE [LARGE SCALE GENOMIC DNA]</scope>
    <source>
        <strain evidence="2 3">NST_G2</strain>
    </source>
</reference>
<organism evidence="4">
    <name type="scientific">Schistocephalus solidus</name>
    <name type="common">Tapeworm</name>
    <dbReference type="NCBI Taxonomy" id="70667"/>
    <lineage>
        <taxon>Eukaryota</taxon>
        <taxon>Metazoa</taxon>
        <taxon>Spiralia</taxon>
        <taxon>Lophotrochozoa</taxon>
        <taxon>Platyhelminthes</taxon>
        <taxon>Cestoda</taxon>
        <taxon>Eucestoda</taxon>
        <taxon>Diphyllobothriidea</taxon>
        <taxon>Diphyllobothriidae</taxon>
        <taxon>Schistocephalus</taxon>
    </lineage>
</organism>
<proteinExistence type="predicted"/>
<protein>
    <submittedName>
        <fullName evidence="4">DDE_Tnp_IS1595 domain-containing protein</fullName>
    </submittedName>
</protein>
<keyword evidence="3" id="KW-1185">Reference proteome</keyword>
<dbReference type="NCBIfam" id="NF033547">
    <property type="entry name" value="transpos_IS1595"/>
    <property type="match status" value="1"/>
</dbReference>
<dbReference type="Pfam" id="PF12762">
    <property type="entry name" value="DDE_Tnp_IS1595"/>
    <property type="match status" value="1"/>
</dbReference>
<sequence>MSAVGWIGGKGIEVQVDETMVAKWKKNNKGRLGRQYWVVGMNDTSIRKAVFEHVNNRSWPAFKTAITKWVAKESVVVTDEWKAYSRLPEEGYKRLLVNHSKYFVNPQTGVHTNAIEAYWSRLKRKMSETGPASGRAVWAHLDEAQYRLWYGLKCDNLSQAWDTFLSHVANVYALKPEENAQVV</sequence>
<dbReference type="SMART" id="SM01126">
    <property type="entry name" value="DDE_Tnp_IS1595"/>
    <property type="match status" value="1"/>
</dbReference>
<dbReference type="InterPro" id="IPR024445">
    <property type="entry name" value="Tnp_ISXO2-like"/>
</dbReference>
<dbReference type="WBParaSite" id="SSLN_0000844801-mRNA-1">
    <property type="protein sequence ID" value="SSLN_0000844801-mRNA-1"/>
    <property type="gene ID" value="SSLN_0000844801"/>
</dbReference>
<dbReference type="InterPro" id="IPR053164">
    <property type="entry name" value="IS1016-like_transposase"/>
</dbReference>
<name>A0A183SV82_SCHSO</name>
<evidence type="ECO:0000313" key="2">
    <source>
        <dbReference type="EMBL" id="VDL94515.1"/>
    </source>
</evidence>
<dbReference type="AlphaFoldDB" id="A0A183SV82"/>
<reference evidence="4" key="1">
    <citation type="submission" date="2016-06" db="UniProtKB">
        <authorList>
            <consortium name="WormBaseParasite"/>
        </authorList>
    </citation>
    <scope>IDENTIFICATION</scope>
</reference>
<dbReference type="PANTHER" id="PTHR47163">
    <property type="entry name" value="DDE_TNP_IS1595 DOMAIN-CONTAINING PROTEIN"/>
    <property type="match status" value="1"/>
</dbReference>
<dbReference type="Proteomes" id="UP000275846">
    <property type="component" value="Unassembled WGS sequence"/>
</dbReference>
<dbReference type="PANTHER" id="PTHR47163:SF2">
    <property type="entry name" value="SI:DKEY-17M8.2"/>
    <property type="match status" value="1"/>
</dbReference>
<accession>A0A183SV82</accession>
<dbReference type="EMBL" id="UYSU01034487">
    <property type="protein sequence ID" value="VDL94515.1"/>
    <property type="molecule type" value="Genomic_DNA"/>
</dbReference>